<dbReference type="AlphaFoldDB" id="A0A4C1TEN3"/>
<gene>
    <name evidence="1" type="ORF">EVAR_10314_1</name>
</gene>
<organism evidence="1 2">
    <name type="scientific">Eumeta variegata</name>
    <name type="common">Bagworm moth</name>
    <name type="synonym">Eumeta japonica</name>
    <dbReference type="NCBI Taxonomy" id="151549"/>
    <lineage>
        <taxon>Eukaryota</taxon>
        <taxon>Metazoa</taxon>
        <taxon>Ecdysozoa</taxon>
        <taxon>Arthropoda</taxon>
        <taxon>Hexapoda</taxon>
        <taxon>Insecta</taxon>
        <taxon>Pterygota</taxon>
        <taxon>Neoptera</taxon>
        <taxon>Endopterygota</taxon>
        <taxon>Lepidoptera</taxon>
        <taxon>Glossata</taxon>
        <taxon>Ditrysia</taxon>
        <taxon>Tineoidea</taxon>
        <taxon>Psychidae</taxon>
        <taxon>Oiketicinae</taxon>
        <taxon>Eumeta</taxon>
    </lineage>
</organism>
<dbReference type="OrthoDB" id="6159421at2759"/>
<accession>A0A4C1TEN3</accession>
<evidence type="ECO:0000313" key="1">
    <source>
        <dbReference type="EMBL" id="GBP12666.1"/>
    </source>
</evidence>
<sequence length="241" mass="27066">MRRTSEVLDKFLDTSSASTSSQYSDKENIVASELALTYHTVKHNLSYNSMDCTVKLNKIIYADSSTATAIRLARTKMEVLVTEVDSIQIDNTQNDNETETTQDENTENETTQNVNTLNRVATHSVQKKRRQHFDVEDAQKKLNLSFQTLNNVLSKNNAEDECDIYGKLLATKLWKYPESIRQKIMNKIDGFLLENPPHTANIKYHSLTPSSGHTIPPSPSYVIAQSPGHTIPPSPVTISIP</sequence>
<protein>
    <submittedName>
        <fullName evidence="1">Uncharacterized protein</fullName>
    </submittedName>
</protein>
<proteinExistence type="predicted"/>
<dbReference type="Proteomes" id="UP000299102">
    <property type="component" value="Unassembled WGS sequence"/>
</dbReference>
<evidence type="ECO:0000313" key="2">
    <source>
        <dbReference type="Proteomes" id="UP000299102"/>
    </source>
</evidence>
<name>A0A4C1TEN3_EUMVA</name>
<reference evidence="1 2" key="1">
    <citation type="journal article" date="2019" name="Commun. Biol.">
        <title>The bagworm genome reveals a unique fibroin gene that provides high tensile strength.</title>
        <authorList>
            <person name="Kono N."/>
            <person name="Nakamura H."/>
            <person name="Ohtoshi R."/>
            <person name="Tomita M."/>
            <person name="Numata K."/>
            <person name="Arakawa K."/>
        </authorList>
    </citation>
    <scope>NUCLEOTIDE SEQUENCE [LARGE SCALE GENOMIC DNA]</scope>
</reference>
<keyword evidence="2" id="KW-1185">Reference proteome</keyword>
<comment type="caution">
    <text evidence="1">The sequence shown here is derived from an EMBL/GenBank/DDBJ whole genome shotgun (WGS) entry which is preliminary data.</text>
</comment>
<dbReference type="EMBL" id="BGZK01000052">
    <property type="protein sequence ID" value="GBP12666.1"/>
    <property type="molecule type" value="Genomic_DNA"/>
</dbReference>